<dbReference type="SMART" id="SM00908">
    <property type="entry name" value="Gal-bind_lectin"/>
    <property type="match status" value="1"/>
</dbReference>
<feature type="compositionally biased region" description="Basic and acidic residues" evidence="3">
    <location>
        <begin position="17"/>
        <end position="30"/>
    </location>
</feature>
<feature type="domain" description="Galectin" evidence="4">
    <location>
        <begin position="1"/>
        <end position="90"/>
    </location>
</feature>
<dbReference type="EMBL" id="OZ035832">
    <property type="protein sequence ID" value="CAL1571448.1"/>
    <property type="molecule type" value="Genomic_DNA"/>
</dbReference>
<dbReference type="PANTHER" id="PTHR11346">
    <property type="entry name" value="GALECTIN"/>
    <property type="match status" value="1"/>
</dbReference>
<dbReference type="Gene3D" id="2.60.120.200">
    <property type="match status" value="1"/>
</dbReference>
<dbReference type="PROSITE" id="PS51304">
    <property type="entry name" value="GALECTIN"/>
    <property type="match status" value="1"/>
</dbReference>
<dbReference type="GO" id="GO:0005634">
    <property type="term" value="C:nucleus"/>
    <property type="evidence" value="ECO:0007669"/>
    <property type="project" value="TreeGrafter"/>
</dbReference>
<dbReference type="GO" id="GO:0032689">
    <property type="term" value="P:negative regulation of type II interferon production"/>
    <property type="evidence" value="ECO:0007669"/>
    <property type="project" value="TreeGrafter"/>
</dbReference>
<name>A0AAV2J5C9_KNICA</name>
<evidence type="ECO:0000256" key="2">
    <source>
        <dbReference type="RuleBase" id="RU102079"/>
    </source>
</evidence>
<dbReference type="AlphaFoldDB" id="A0AAV2J5C9"/>
<dbReference type="Pfam" id="PF00337">
    <property type="entry name" value="Gal-bind_lectin"/>
    <property type="match status" value="1"/>
</dbReference>
<dbReference type="InterPro" id="IPR013320">
    <property type="entry name" value="ConA-like_dom_sf"/>
</dbReference>
<dbReference type="CDD" id="cd00070">
    <property type="entry name" value="GLECT"/>
    <property type="match status" value="1"/>
</dbReference>
<dbReference type="GO" id="GO:0016936">
    <property type="term" value="F:galactoside binding"/>
    <property type="evidence" value="ECO:0007669"/>
    <property type="project" value="TreeGrafter"/>
</dbReference>
<evidence type="ECO:0000256" key="3">
    <source>
        <dbReference type="SAM" id="MobiDB-lite"/>
    </source>
</evidence>
<feature type="region of interest" description="Disordered" evidence="3">
    <location>
        <begin position="1"/>
        <end position="33"/>
    </location>
</feature>
<dbReference type="InterPro" id="IPR044156">
    <property type="entry name" value="Galectin-like"/>
</dbReference>
<dbReference type="PANTHER" id="PTHR11346:SF80">
    <property type="entry name" value="GALECTIN-9C"/>
    <property type="match status" value="1"/>
</dbReference>
<proteinExistence type="predicted"/>
<evidence type="ECO:0000313" key="6">
    <source>
        <dbReference type="Proteomes" id="UP001497482"/>
    </source>
</evidence>
<reference evidence="5 6" key="1">
    <citation type="submission" date="2024-04" db="EMBL/GenBank/DDBJ databases">
        <authorList>
            <person name="Waldvogel A.-M."/>
            <person name="Schoenle A."/>
        </authorList>
    </citation>
    <scope>NUCLEOTIDE SEQUENCE [LARGE SCALE GENOMIC DNA]</scope>
</reference>
<evidence type="ECO:0000256" key="1">
    <source>
        <dbReference type="ARBA" id="ARBA00022734"/>
    </source>
</evidence>
<accession>A0AAV2J5C9</accession>
<dbReference type="GO" id="GO:2000562">
    <property type="term" value="P:negative regulation of CD4-positive, alpha-beta T cell proliferation"/>
    <property type="evidence" value="ECO:0007669"/>
    <property type="project" value="TreeGrafter"/>
</dbReference>
<keyword evidence="1 2" id="KW-0430">Lectin</keyword>
<dbReference type="InterPro" id="IPR001079">
    <property type="entry name" value="Galectin_CRD"/>
</dbReference>
<evidence type="ECO:0000259" key="4">
    <source>
        <dbReference type="PROSITE" id="PS51304"/>
    </source>
</evidence>
<dbReference type="GO" id="GO:0030246">
    <property type="term" value="F:carbohydrate binding"/>
    <property type="evidence" value="ECO:0007669"/>
    <property type="project" value="UniProtKB-UniRule"/>
</dbReference>
<dbReference type="GO" id="GO:0010628">
    <property type="term" value="P:positive regulation of gene expression"/>
    <property type="evidence" value="ECO:0007669"/>
    <property type="project" value="TreeGrafter"/>
</dbReference>
<dbReference type="SUPFAM" id="SSF49899">
    <property type="entry name" value="Concanavalin A-like lectins/glucanases"/>
    <property type="match status" value="1"/>
</dbReference>
<gene>
    <name evidence="5" type="ORF">KC01_LOCUS3564</name>
</gene>
<evidence type="ECO:0000313" key="5">
    <source>
        <dbReference type="EMBL" id="CAL1571448.1"/>
    </source>
</evidence>
<sequence length="90" mass="10435">MALHYNPRLSENTVVRNTKEHDQWGSEERGGSMPFRRGQAFTLMISVERQSFRIIVNGMQAHDYRHRFQQLKQITSLEIGGDITLTSVMV</sequence>
<dbReference type="Proteomes" id="UP001497482">
    <property type="component" value="Chromosome 10"/>
</dbReference>
<dbReference type="GO" id="GO:0005829">
    <property type="term" value="C:cytosol"/>
    <property type="evidence" value="ECO:0007669"/>
    <property type="project" value="TreeGrafter"/>
</dbReference>
<protein>
    <recommendedName>
        <fullName evidence="2">Galectin</fullName>
    </recommendedName>
</protein>
<keyword evidence="6" id="KW-1185">Reference proteome</keyword>
<organism evidence="5 6">
    <name type="scientific">Knipowitschia caucasica</name>
    <name type="common">Caucasian dwarf goby</name>
    <name type="synonym">Pomatoschistus caucasicus</name>
    <dbReference type="NCBI Taxonomy" id="637954"/>
    <lineage>
        <taxon>Eukaryota</taxon>
        <taxon>Metazoa</taxon>
        <taxon>Chordata</taxon>
        <taxon>Craniata</taxon>
        <taxon>Vertebrata</taxon>
        <taxon>Euteleostomi</taxon>
        <taxon>Actinopterygii</taxon>
        <taxon>Neopterygii</taxon>
        <taxon>Teleostei</taxon>
        <taxon>Neoteleostei</taxon>
        <taxon>Acanthomorphata</taxon>
        <taxon>Gobiaria</taxon>
        <taxon>Gobiiformes</taxon>
        <taxon>Gobioidei</taxon>
        <taxon>Gobiidae</taxon>
        <taxon>Gobiinae</taxon>
        <taxon>Knipowitschia</taxon>
    </lineage>
</organism>
<dbReference type="SMART" id="SM00276">
    <property type="entry name" value="GLECT"/>
    <property type="match status" value="1"/>
</dbReference>